<feature type="domain" description="MBG" evidence="5">
    <location>
        <begin position="1596"/>
        <end position="1671"/>
    </location>
</feature>
<feature type="domain" description="MBG" evidence="5">
    <location>
        <begin position="1683"/>
        <end position="1755"/>
    </location>
</feature>
<dbReference type="InterPro" id="IPR023828">
    <property type="entry name" value="Peptidase_S8_Ser-AS"/>
</dbReference>
<accession>A0A9X2JB70</accession>
<proteinExistence type="predicted"/>
<organism evidence="7 8">
    <name type="scientific">Solitalea agri</name>
    <dbReference type="NCBI Taxonomy" id="2953739"/>
    <lineage>
        <taxon>Bacteria</taxon>
        <taxon>Pseudomonadati</taxon>
        <taxon>Bacteroidota</taxon>
        <taxon>Sphingobacteriia</taxon>
        <taxon>Sphingobacteriales</taxon>
        <taxon>Sphingobacteriaceae</taxon>
        <taxon>Solitalea</taxon>
    </lineage>
</organism>
<dbReference type="InterPro" id="IPR026444">
    <property type="entry name" value="Secre_tail"/>
</dbReference>
<keyword evidence="2" id="KW-0378">Hydrolase</keyword>
<evidence type="ECO:0000256" key="2">
    <source>
        <dbReference type="ARBA" id="ARBA00022801"/>
    </source>
</evidence>
<dbReference type="Pfam" id="PF18676">
    <property type="entry name" value="MBG_2"/>
    <property type="match status" value="4"/>
</dbReference>
<dbReference type="SUPFAM" id="SSF49299">
    <property type="entry name" value="PKD domain"/>
    <property type="match status" value="1"/>
</dbReference>
<sequence length="1973" mass="211025">MKISASEKTYLPSNRFCKLILLSINLFLLLSISAKGQNLAINDFVVFGGNPSIHGSAAADFSVILGSGSSVYGGSVGSSKLIKTIGGVQFTSNLISDGTIYLANGNSVLGTIAAANSASSKEIIFKTGTNQYFKKNIDINGSIFIRGGKVLGKVTYPKGSTYSGPIPAGGKKMGTPTLTAIPQLPAITVFPDAGIAKVTSTQIITPGCYNAMELKGGQTITFSGAGTYTFSSIKNTGTTPNKFIFDLKDNPGGTIKIYVHGDIDLNITQVDFVNGCDASKIYTETHGIGTSCKLGNYAFTINNYSSSSRCSEWFGTVWAPYGGINIGSTAGRSTITGALWSATKVNIQCGVKITYAPFIECTKPIANAGADVNFTCPQTQVQLNGSCLTPNVQFSWKAIDGGNILSGANTAKPIVNKKGRYILTVTNPKGGCTGSDTVTVTYTPCILPYYPPPENGKANELIGAELAALAAFGDSVHDPQQNIFILNSDSVWVEVIVKEGRYQQALTLLTSNEFGLTNLIDNGNSQFIISGKMPVRNLEKLNQQDAEINYCRPLFPAISGAGIANTQGDAALRSNFLRNGYGLDGDSIKVGVLSDSYNTLPGNPAAVDVANGDLPGITNPDFTDPVEVFGEYPFGRRSDEGRAMLQIIHDIAPKAKLAFRTGFVSAGDLAQGIRELQQANCDVMVDDVTFITEPFFQDGVVTQAVNEVSALGVAYFTSAGNFGNKSYQATFNPAPSPPGLTGSAHNFGGGDVLQNISLQPGTYTIVLQWQDPIYSLGQTETGTVNDLDIYLTDDSGSTLFGFNRDNLGGDPIEILPFTVTMATTTNILINRAAGTGNVALKYIIFRGEATINEYNAGTSTIIGQANAPAAFTIGAVRYSQTPAAGINPPLIESYSSVGGPITINGIPRNKPDFTAPDGINTSVNLGSIDYEGDGLPNFFGTSAAAPHAAAVAALMKQARKRYFNENYNNADLKALFASTALDMNTPGFDYISGNGFMRADVAIQSFAAAKPELIRLIVPENITPGPDDFTLQLRAKYISPDTKVLFRDDTLTTAYVNDSTATAAIPQFTGNPTIRAFTPSRTPTGRDGGISNSITFFEIQKKNITITADNKTIKYGEKLPVFTAKIRVDGKPLDSSGLTLTDIGLDSIVFTTPATSTSNVNNYILKASRTFNPDIPADAGFTELYNYNFIDGFISIQKMPLTVTPRDTTLTYGEKVGDIHFNYQFDPSVVLDDPEALMDTVLNYHQEQLANDYIGLINSRAVAIVNGRAVPIVNGQEVSIENGRAVAIVNGRAVAIVNSQGITIVNGRAVPIVNNLVDTQLSDLSFLTTEKTLEGARQVTNQKIVNGNIISQTSNIIDITQESVLDFNINSGQTYMLNSITNVSPRGLIDLDSYTNKRAVTIVNGRAVAIVNGLEITEVNGRAVTIVNGRAVTIVNGQAVPIVNSEDKTAIIIDEQEIGLGLNGLLKSLNMVTGINNGLNYIIPGALRNDNFEISYGLGKLTILPVPISITARDTSKSYGQAITLNPKAFSISDGTLMFDDSIKTVTLSSTGTTASASAGQYPIVPSAAVGSDNTALSNYNIAYINGTLSVGKATLKVKANDAFKEYGNPNPTFTATFKGFLNGQTFETSEITGALAFSTPATQFSNVGIYPILVSIGTLASTNYTFDFTDCNAKLTINKAPLNIIADNKVINQGDPLPKFTAQFITLKAGETPTLTFTLSPYYKGKVGQYSIIPSACSFPTSSNYTITYTNGTLYVNPDCRYAKKLRIYLDCVEEVSGTANYKYVAHFKCENPNSSSVYIEKGIDNQIMTSGQFDDSLLPQFFASGITTFDILFDGKTLYWQINTIESNKKTAIAGTASSSSARCHKTQDYASSQQGNVNSWGSSNGTDLKMSLSVYPNPAKTLVTIKWENDVLNTKTCLMYDMYGQLYPVKITQKINDSSFEIDMTGLREGLYYLRVTGNSGYKFGRIIKE</sequence>
<dbReference type="InterPro" id="IPR000209">
    <property type="entry name" value="Peptidase_S8/S53_dom"/>
</dbReference>
<protein>
    <submittedName>
        <fullName evidence="7">S8 family serine peptidase</fullName>
    </submittedName>
</protein>
<comment type="caution">
    <text evidence="7">The sequence shown here is derived from an EMBL/GenBank/DDBJ whole genome shotgun (WGS) entry which is preliminary data.</text>
</comment>
<dbReference type="GO" id="GO:0004252">
    <property type="term" value="F:serine-type endopeptidase activity"/>
    <property type="evidence" value="ECO:0007669"/>
    <property type="project" value="InterPro"/>
</dbReference>
<keyword evidence="8" id="KW-1185">Reference proteome</keyword>
<dbReference type="InterPro" id="IPR036852">
    <property type="entry name" value="Peptidase_S8/S53_dom_sf"/>
</dbReference>
<keyword evidence="1" id="KW-0645">Protease</keyword>
<gene>
    <name evidence="7" type="ORF">NF867_04795</name>
</gene>
<evidence type="ECO:0000313" key="8">
    <source>
        <dbReference type="Proteomes" id="UP001155182"/>
    </source>
</evidence>
<dbReference type="Gene3D" id="3.30.160.710">
    <property type="match status" value="1"/>
</dbReference>
<dbReference type="InterPro" id="IPR035986">
    <property type="entry name" value="PKD_dom_sf"/>
</dbReference>
<dbReference type="Gene3D" id="2.60.40.10">
    <property type="entry name" value="Immunoglobulins"/>
    <property type="match status" value="1"/>
</dbReference>
<dbReference type="CDD" id="cd05562">
    <property type="entry name" value="Peptidases_S53_like"/>
    <property type="match status" value="1"/>
</dbReference>
<dbReference type="SUPFAM" id="SSF52743">
    <property type="entry name" value="Subtilisin-like"/>
    <property type="match status" value="1"/>
</dbReference>
<dbReference type="PROSITE" id="PS00138">
    <property type="entry name" value="SUBTILASE_SER"/>
    <property type="match status" value="1"/>
</dbReference>
<reference evidence="7" key="1">
    <citation type="submission" date="2022-06" db="EMBL/GenBank/DDBJ databases">
        <title>Solitalea sp. MAHUQ-68 isolated from rhizospheric soil.</title>
        <authorList>
            <person name="Huq M.A."/>
        </authorList>
    </citation>
    <scope>NUCLEOTIDE SEQUENCE</scope>
    <source>
        <strain evidence="7">MAHUQ-68</strain>
    </source>
</reference>
<dbReference type="Pfam" id="PF00082">
    <property type="entry name" value="Peptidase_S8"/>
    <property type="match status" value="1"/>
</dbReference>
<dbReference type="GO" id="GO:0006508">
    <property type="term" value="P:proteolysis"/>
    <property type="evidence" value="ECO:0007669"/>
    <property type="project" value="UniProtKB-KW"/>
</dbReference>
<dbReference type="InterPro" id="IPR041286">
    <property type="entry name" value="MBG_2"/>
</dbReference>
<dbReference type="Pfam" id="PF18962">
    <property type="entry name" value="Por_Secre_tail"/>
    <property type="match status" value="1"/>
</dbReference>
<evidence type="ECO:0000313" key="7">
    <source>
        <dbReference type="EMBL" id="MCO4292177.1"/>
    </source>
</evidence>
<keyword evidence="3" id="KW-0720">Serine protease</keyword>
<dbReference type="Proteomes" id="UP001155182">
    <property type="component" value="Unassembled WGS sequence"/>
</dbReference>
<evidence type="ECO:0000259" key="6">
    <source>
        <dbReference type="Pfam" id="PF18962"/>
    </source>
</evidence>
<feature type="domain" description="MBG" evidence="5">
    <location>
        <begin position="1104"/>
        <end position="1171"/>
    </location>
</feature>
<dbReference type="Gene3D" id="3.40.50.200">
    <property type="entry name" value="Peptidase S8/S53 domain"/>
    <property type="match status" value="2"/>
</dbReference>
<dbReference type="NCBIfam" id="TIGR04183">
    <property type="entry name" value="Por_Secre_tail"/>
    <property type="match status" value="1"/>
</dbReference>
<evidence type="ECO:0000259" key="4">
    <source>
        <dbReference type="Pfam" id="PF00082"/>
    </source>
</evidence>
<feature type="domain" description="Secretion system C-terminal sorting" evidence="6">
    <location>
        <begin position="1897"/>
        <end position="1967"/>
    </location>
</feature>
<feature type="domain" description="Peptidase S8/S53" evidence="4">
    <location>
        <begin position="822"/>
        <end position="995"/>
    </location>
</feature>
<evidence type="ECO:0000256" key="1">
    <source>
        <dbReference type="ARBA" id="ARBA00022670"/>
    </source>
</evidence>
<feature type="domain" description="MBG" evidence="5">
    <location>
        <begin position="1508"/>
        <end position="1590"/>
    </location>
</feature>
<dbReference type="InterPro" id="IPR034075">
    <property type="entry name" value="Glr3161-like_dom"/>
</dbReference>
<name>A0A9X2JB70_9SPHI</name>
<evidence type="ECO:0000259" key="5">
    <source>
        <dbReference type="Pfam" id="PF18676"/>
    </source>
</evidence>
<dbReference type="InterPro" id="IPR013783">
    <property type="entry name" value="Ig-like_fold"/>
</dbReference>
<dbReference type="RefSeq" id="WP_252586461.1">
    <property type="nucleotide sequence ID" value="NZ_JAMWYS010000024.1"/>
</dbReference>
<evidence type="ECO:0000256" key="3">
    <source>
        <dbReference type="ARBA" id="ARBA00022825"/>
    </source>
</evidence>
<dbReference type="EMBL" id="JAMWYS010000024">
    <property type="protein sequence ID" value="MCO4292177.1"/>
    <property type="molecule type" value="Genomic_DNA"/>
</dbReference>